<evidence type="ECO:0000313" key="1">
    <source>
        <dbReference type="EMBL" id="CAB3762234.1"/>
    </source>
</evidence>
<dbReference type="PANTHER" id="PTHR30528:SF0">
    <property type="entry name" value="CYTOPLASMIC PROTEIN"/>
    <property type="match status" value="1"/>
</dbReference>
<sequence>MQPVRSPRRGGSSIGTPHCNTVAASTLHAAAVFCVKSACSTDTLTLRLSLNPNRRQTIMPRTSATPAPATLTQASARRIWLRAQRLDTPEPFGADASATVAAIEHLGYVQIDTINVIERCHHHILWNRIPAYRREHLYQAQSVDKTVFEYWTHALSYVPTRDLKYYLADMKLHQTTPKTWFNSVTPADLRKVIARIRKNGALSIRDIDDDIPVEKDHPWASRKPSKRALQLAFFIGKLTVSERSGMLKTYELIERHFDWERPPKRATEKETTDYLLARALRSQGVVSLDSVCHLNAKRKPLVRAAIDMRVKKGLLVPVTIEGAGKIEHWATPQTLDEMPEQVEGVHILSPFDPLIIQRKRLNLLFGYEHRFEAYVPKEKRLYGYFALPVLVDGEIVAALDLKADRERRTLQIQQWSWIGTRKRQPLKAAIENGLHGFEQFQFAS</sequence>
<keyword evidence="2" id="KW-1185">Reference proteome</keyword>
<evidence type="ECO:0000313" key="2">
    <source>
        <dbReference type="Proteomes" id="UP000494363"/>
    </source>
</evidence>
<dbReference type="EMBL" id="CADIKH010000019">
    <property type="protein sequence ID" value="CAB3762234.1"/>
    <property type="molecule type" value="Genomic_DNA"/>
</dbReference>
<dbReference type="Proteomes" id="UP000494363">
    <property type="component" value="Unassembled WGS sequence"/>
</dbReference>
<dbReference type="AlphaFoldDB" id="A0A6J5E9G2"/>
<reference evidence="1 2" key="1">
    <citation type="submission" date="2020-04" db="EMBL/GenBank/DDBJ databases">
        <authorList>
            <person name="De Canck E."/>
        </authorList>
    </citation>
    <scope>NUCLEOTIDE SEQUENCE [LARGE SCALE GENOMIC DNA]</scope>
    <source>
        <strain evidence="1 2">LMG 29542</strain>
    </source>
</reference>
<proteinExistence type="predicted"/>
<accession>A0A6J5E9G2</accession>
<protein>
    <recommendedName>
        <fullName evidence="3">Cytoplasmic protein</fullName>
    </recommendedName>
</protein>
<dbReference type="InterPro" id="IPR009351">
    <property type="entry name" value="AlkZ-like"/>
</dbReference>
<name>A0A6J5E9G2_9BURK</name>
<dbReference type="Pfam" id="PF06224">
    <property type="entry name" value="AlkZ-like"/>
    <property type="match status" value="1"/>
</dbReference>
<evidence type="ECO:0008006" key="3">
    <source>
        <dbReference type="Google" id="ProtNLM"/>
    </source>
</evidence>
<organism evidence="1 2">
    <name type="scientific">Paraburkholderia humisilvae</name>
    <dbReference type="NCBI Taxonomy" id="627669"/>
    <lineage>
        <taxon>Bacteria</taxon>
        <taxon>Pseudomonadati</taxon>
        <taxon>Pseudomonadota</taxon>
        <taxon>Betaproteobacteria</taxon>
        <taxon>Burkholderiales</taxon>
        <taxon>Burkholderiaceae</taxon>
        <taxon>Paraburkholderia</taxon>
    </lineage>
</organism>
<dbReference type="PANTHER" id="PTHR30528">
    <property type="entry name" value="CYTOPLASMIC PROTEIN"/>
    <property type="match status" value="1"/>
</dbReference>
<gene>
    <name evidence="1" type="ORF">LMG29542_04314</name>
</gene>